<dbReference type="InterPro" id="IPR029058">
    <property type="entry name" value="AB_hydrolase_fold"/>
</dbReference>
<evidence type="ECO:0000259" key="4">
    <source>
        <dbReference type="Pfam" id="PF00135"/>
    </source>
</evidence>
<dbReference type="EMBL" id="JAGTJR010000026">
    <property type="protein sequence ID" value="KAH7042230.1"/>
    <property type="molecule type" value="Genomic_DNA"/>
</dbReference>
<dbReference type="InterPro" id="IPR019819">
    <property type="entry name" value="Carboxylesterase_B_CS"/>
</dbReference>
<evidence type="ECO:0000256" key="2">
    <source>
        <dbReference type="ARBA" id="ARBA00022801"/>
    </source>
</evidence>
<dbReference type="SUPFAM" id="SSF53474">
    <property type="entry name" value="alpha/beta-Hydrolases"/>
    <property type="match status" value="1"/>
</dbReference>
<evidence type="ECO:0000313" key="5">
    <source>
        <dbReference type="EMBL" id="KAH7042230.1"/>
    </source>
</evidence>
<dbReference type="PROSITE" id="PS00941">
    <property type="entry name" value="CARBOXYLESTERASE_B_2"/>
    <property type="match status" value="1"/>
</dbReference>
<feature type="chain" id="PRO_5044989118" description="Carboxylic ester hydrolase" evidence="3">
    <location>
        <begin position="17"/>
        <end position="574"/>
    </location>
</feature>
<accession>A0ABQ8G1S3</accession>
<keyword evidence="6" id="KW-1185">Reference proteome</keyword>
<organism evidence="5 6">
    <name type="scientific">Macrophomina phaseolina</name>
    <dbReference type="NCBI Taxonomy" id="35725"/>
    <lineage>
        <taxon>Eukaryota</taxon>
        <taxon>Fungi</taxon>
        <taxon>Dikarya</taxon>
        <taxon>Ascomycota</taxon>
        <taxon>Pezizomycotina</taxon>
        <taxon>Dothideomycetes</taxon>
        <taxon>Dothideomycetes incertae sedis</taxon>
        <taxon>Botryosphaeriales</taxon>
        <taxon>Botryosphaeriaceae</taxon>
        <taxon>Macrophomina</taxon>
    </lineage>
</organism>
<dbReference type="Proteomes" id="UP000774617">
    <property type="component" value="Unassembled WGS sequence"/>
</dbReference>
<name>A0ABQ8G1S3_9PEZI</name>
<comment type="similarity">
    <text evidence="1 3">Belongs to the type-B carboxylesterase/lipase family.</text>
</comment>
<evidence type="ECO:0000313" key="6">
    <source>
        <dbReference type="Proteomes" id="UP000774617"/>
    </source>
</evidence>
<comment type="caution">
    <text evidence="5">The sequence shown here is derived from an EMBL/GenBank/DDBJ whole genome shotgun (WGS) entry which is preliminary data.</text>
</comment>
<evidence type="ECO:0000256" key="1">
    <source>
        <dbReference type="ARBA" id="ARBA00005964"/>
    </source>
</evidence>
<protein>
    <recommendedName>
        <fullName evidence="3">Carboxylic ester hydrolase</fullName>
        <ecNumber evidence="3">3.1.1.-</ecNumber>
    </recommendedName>
</protein>
<dbReference type="EC" id="3.1.1.-" evidence="3"/>
<keyword evidence="3" id="KW-0732">Signal</keyword>
<dbReference type="PANTHER" id="PTHR43918">
    <property type="entry name" value="ACETYLCHOLINESTERASE"/>
    <property type="match status" value="1"/>
</dbReference>
<keyword evidence="2 3" id="KW-0378">Hydrolase</keyword>
<sequence>MKPLLLLSLLGPLVAATPSISQGGLPKVTIQNGTIIGTSNGDYNVDSFLGIPYAQPPLGDLRFDLPKPYQSAWAGPKNVTEYGPFCLGHSLGLKGFNQDGIEYQQSEDCLTVNIVRPAGISKNASLPVLVWIPGGGLVDGGSGDARYNLTYLVATSVEMGMPTIVVSLNYRLSGWGYLTTSDLAQAGLSNFGLHDQRMALAWLQENIAAFGGDPARVTISGESAGAYSVGFHLLAYASGNNNSRPFSAAIAQSGGALIPPTGPSLSDYDARYPRLLNATGCLTANNALACLRSAPQETLSEFFNGNTWFVIRDGVTVPKKTPFEAIGSGNFSRVPLLIGATTNEGTTMYDLTGLALNSTGEMGTVIERLSGFNTFTNETFNSLIEQYSALNLTKELGAVSPSPGPSYGAEWGIASLLLSDYMFNAGRRTTCQMWAQYGVPAYSYRFDTIPAGLAPHIYGVAHFQDIPFMFRDTTGVGWNVNPFAVEPQERRKRYEKLAELMSRMWLSFANTLSPNNHGVSSCDTHWPVYANGHPTNFVFDGNETSYVEMDDWRVEPIRIMKENGVGWLIDGVQS</sequence>
<evidence type="ECO:0000256" key="3">
    <source>
        <dbReference type="RuleBase" id="RU361235"/>
    </source>
</evidence>
<reference evidence="5 6" key="1">
    <citation type="journal article" date="2021" name="Nat. Commun.">
        <title>Genetic determinants of endophytism in the Arabidopsis root mycobiome.</title>
        <authorList>
            <person name="Mesny F."/>
            <person name="Miyauchi S."/>
            <person name="Thiergart T."/>
            <person name="Pickel B."/>
            <person name="Atanasova L."/>
            <person name="Karlsson M."/>
            <person name="Huettel B."/>
            <person name="Barry K.W."/>
            <person name="Haridas S."/>
            <person name="Chen C."/>
            <person name="Bauer D."/>
            <person name="Andreopoulos W."/>
            <person name="Pangilinan J."/>
            <person name="LaButti K."/>
            <person name="Riley R."/>
            <person name="Lipzen A."/>
            <person name="Clum A."/>
            <person name="Drula E."/>
            <person name="Henrissat B."/>
            <person name="Kohler A."/>
            <person name="Grigoriev I.V."/>
            <person name="Martin F.M."/>
            <person name="Hacquard S."/>
        </authorList>
    </citation>
    <scope>NUCLEOTIDE SEQUENCE [LARGE SCALE GENOMIC DNA]</scope>
    <source>
        <strain evidence="5 6">MPI-SDFR-AT-0080</strain>
    </source>
</reference>
<gene>
    <name evidence="5" type="ORF">B0J12DRAFT_579517</name>
</gene>
<proteinExistence type="inferred from homology"/>
<dbReference type="InterPro" id="IPR019826">
    <property type="entry name" value="Carboxylesterase_B_AS"/>
</dbReference>
<feature type="domain" description="Carboxylesterase type B" evidence="4">
    <location>
        <begin position="26"/>
        <end position="537"/>
    </location>
</feature>
<dbReference type="InterPro" id="IPR050654">
    <property type="entry name" value="AChE-related_enzymes"/>
</dbReference>
<dbReference type="InterPro" id="IPR002018">
    <property type="entry name" value="CarbesteraseB"/>
</dbReference>
<dbReference type="Gene3D" id="3.40.50.1820">
    <property type="entry name" value="alpha/beta hydrolase"/>
    <property type="match status" value="1"/>
</dbReference>
<dbReference type="PROSITE" id="PS00122">
    <property type="entry name" value="CARBOXYLESTERASE_B_1"/>
    <property type="match status" value="1"/>
</dbReference>
<feature type="signal peptide" evidence="3">
    <location>
        <begin position="1"/>
        <end position="16"/>
    </location>
</feature>
<dbReference type="PANTHER" id="PTHR43918:SF4">
    <property type="entry name" value="CARBOXYLIC ESTER HYDROLASE"/>
    <property type="match status" value="1"/>
</dbReference>
<dbReference type="Pfam" id="PF00135">
    <property type="entry name" value="COesterase"/>
    <property type="match status" value="1"/>
</dbReference>